<reference evidence="1" key="1">
    <citation type="submission" date="2022-11" db="EMBL/GenBank/DDBJ databases">
        <authorList>
            <person name="Scott C."/>
            <person name="Bruce N."/>
        </authorList>
    </citation>
    <scope>NUCLEOTIDE SEQUENCE</scope>
</reference>
<dbReference type="EMBL" id="CALLCH030000012">
    <property type="protein sequence ID" value="CAI4215737.1"/>
    <property type="molecule type" value="Genomic_DNA"/>
</dbReference>
<sequence>MAADEDVAPVLVRDEELVTFVEEVRGRVSDVVDDDGELLAARFELLDDLLAQVDLARGAGDGDVTAEDLGDLDTKRAHTARAAVDKDFVSLLDVGRNGLERSQRGRRRARRLVQVDIVRDRAVAVQFSNGRVYTGDDEAADFDVVHIVGNGDDAAAQVHAGRFGVGYQGPGDLAKLGHLVVGGVDAGAGHLDEDPAILDLFVGGLGSVVGEGEDLGDGARRGADVIGRGGSTRYHPN</sequence>
<name>A0A9P1H325_9PEZI</name>
<gene>
    <name evidence="1" type="ORF">PPNO1_LOCUS5444</name>
</gene>
<comment type="caution">
    <text evidence="1">The sequence shown here is derived from an EMBL/GenBank/DDBJ whole genome shotgun (WGS) entry which is preliminary data.</text>
</comment>
<organism evidence="1 2">
    <name type="scientific">Parascedosporium putredinis</name>
    <dbReference type="NCBI Taxonomy" id="1442378"/>
    <lineage>
        <taxon>Eukaryota</taxon>
        <taxon>Fungi</taxon>
        <taxon>Dikarya</taxon>
        <taxon>Ascomycota</taxon>
        <taxon>Pezizomycotina</taxon>
        <taxon>Sordariomycetes</taxon>
        <taxon>Hypocreomycetidae</taxon>
        <taxon>Microascales</taxon>
        <taxon>Microascaceae</taxon>
        <taxon>Parascedosporium</taxon>
    </lineage>
</organism>
<keyword evidence="2" id="KW-1185">Reference proteome</keyword>
<protein>
    <submittedName>
        <fullName evidence="1">Uncharacterized protein</fullName>
    </submittedName>
</protein>
<evidence type="ECO:0000313" key="2">
    <source>
        <dbReference type="Proteomes" id="UP000838763"/>
    </source>
</evidence>
<evidence type="ECO:0000313" key="1">
    <source>
        <dbReference type="EMBL" id="CAI4215737.1"/>
    </source>
</evidence>
<dbReference type="Proteomes" id="UP000838763">
    <property type="component" value="Unassembled WGS sequence"/>
</dbReference>
<dbReference type="AlphaFoldDB" id="A0A9P1H325"/>
<proteinExistence type="predicted"/>
<accession>A0A9P1H325</accession>